<dbReference type="EMBL" id="JARKNE010000013">
    <property type="protein sequence ID" value="KAK5771902.1"/>
    <property type="molecule type" value="Genomic_DNA"/>
</dbReference>
<sequence>MTTWVATRACVGSHSRVLFGSWGLLGSRTSICFRHMAVSTLYSILALFEQVAKNSDPCFGLSVIYDCCVRCLIQNLIYWFDCKLICIAVYRTIPHVHSSGRVSVQELEVNAISPSTGSDNPELDTEALTRVVREVLEKVFEARIRGPSEMLQVRCVDCGKKRDQSPPRLEPRSVKHVRTHLSDKSSCADDAGSGARASFF</sequence>
<keyword evidence="3" id="KW-1185">Reference proteome</keyword>
<gene>
    <name evidence="2" type="ORF">PVK06_048158</name>
</gene>
<name>A0ABR0MH60_GOSAR</name>
<accession>A0ABR0MH60</accession>
<organism evidence="2 3">
    <name type="scientific">Gossypium arboreum</name>
    <name type="common">Tree cotton</name>
    <name type="synonym">Gossypium nanking</name>
    <dbReference type="NCBI Taxonomy" id="29729"/>
    <lineage>
        <taxon>Eukaryota</taxon>
        <taxon>Viridiplantae</taxon>
        <taxon>Streptophyta</taxon>
        <taxon>Embryophyta</taxon>
        <taxon>Tracheophyta</taxon>
        <taxon>Spermatophyta</taxon>
        <taxon>Magnoliopsida</taxon>
        <taxon>eudicotyledons</taxon>
        <taxon>Gunneridae</taxon>
        <taxon>Pentapetalae</taxon>
        <taxon>rosids</taxon>
        <taxon>malvids</taxon>
        <taxon>Malvales</taxon>
        <taxon>Malvaceae</taxon>
        <taxon>Malvoideae</taxon>
        <taxon>Gossypium</taxon>
    </lineage>
</organism>
<proteinExistence type="predicted"/>
<reference evidence="2 3" key="1">
    <citation type="submission" date="2023-03" db="EMBL/GenBank/DDBJ databases">
        <title>WGS of Gossypium arboreum.</title>
        <authorList>
            <person name="Yu D."/>
        </authorList>
    </citation>
    <scope>NUCLEOTIDE SEQUENCE [LARGE SCALE GENOMIC DNA]</scope>
    <source>
        <tissue evidence="2">Leaf</tissue>
    </source>
</reference>
<evidence type="ECO:0000313" key="3">
    <source>
        <dbReference type="Proteomes" id="UP001358586"/>
    </source>
</evidence>
<feature type="compositionally biased region" description="Basic and acidic residues" evidence="1">
    <location>
        <begin position="160"/>
        <end position="173"/>
    </location>
</feature>
<comment type="caution">
    <text evidence="2">The sequence shown here is derived from an EMBL/GenBank/DDBJ whole genome shotgun (WGS) entry which is preliminary data.</text>
</comment>
<protein>
    <submittedName>
        <fullName evidence="2">Uncharacterized protein</fullName>
    </submittedName>
</protein>
<feature type="region of interest" description="Disordered" evidence="1">
    <location>
        <begin position="160"/>
        <end position="200"/>
    </location>
</feature>
<dbReference type="Proteomes" id="UP001358586">
    <property type="component" value="Chromosome 13"/>
</dbReference>
<evidence type="ECO:0000256" key="1">
    <source>
        <dbReference type="SAM" id="MobiDB-lite"/>
    </source>
</evidence>
<evidence type="ECO:0000313" key="2">
    <source>
        <dbReference type="EMBL" id="KAK5771902.1"/>
    </source>
</evidence>